<dbReference type="EMBL" id="SKBQ01000005">
    <property type="protein sequence ID" value="TPX10023.1"/>
    <property type="molecule type" value="Genomic_DNA"/>
</dbReference>
<evidence type="ECO:0000313" key="6">
    <source>
        <dbReference type="EMBL" id="TPX10023.1"/>
    </source>
</evidence>
<dbReference type="Proteomes" id="UP000319257">
    <property type="component" value="Unassembled WGS sequence"/>
</dbReference>
<reference evidence="6 7" key="1">
    <citation type="submission" date="2019-06" db="EMBL/GenBank/DDBJ databases">
        <title>Draft genome sequence of the filamentous fungus Phialemoniopsis curvata isolated from diesel fuel.</title>
        <authorList>
            <person name="Varaljay V.A."/>
            <person name="Lyon W.J."/>
            <person name="Crouch A.L."/>
            <person name="Drake C.E."/>
            <person name="Hollomon J.M."/>
            <person name="Nadeau L.J."/>
            <person name="Nunn H.S."/>
            <person name="Stevenson B.S."/>
            <person name="Bojanowski C.L."/>
            <person name="Crookes-Goodson W.J."/>
        </authorList>
    </citation>
    <scope>NUCLEOTIDE SEQUENCE [LARGE SCALE GENOMIC DNA]</scope>
    <source>
        <strain evidence="6 7">D216</strain>
    </source>
</reference>
<dbReference type="GeneID" id="41968667"/>
<organism evidence="6 7">
    <name type="scientific">Thyridium curvatum</name>
    <dbReference type="NCBI Taxonomy" id="1093900"/>
    <lineage>
        <taxon>Eukaryota</taxon>
        <taxon>Fungi</taxon>
        <taxon>Dikarya</taxon>
        <taxon>Ascomycota</taxon>
        <taxon>Pezizomycotina</taxon>
        <taxon>Sordariomycetes</taxon>
        <taxon>Sordariomycetidae</taxon>
        <taxon>Thyridiales</taxon>
        <taxon>Thyridiaceae</taxon>
        <taxon>Thyridium</taxon>
    </lineage>
</organism>
<dbReference type="PROSITE" id="PS00941">
    <property type="entry name" value="CARBOXYLESTERASE_B_2"/>
    <property type="match status" value="1"/>
</dbReference>
<evidence type="ECO:0000256" key="4">
    <source>
        <dbReference type="SAM" id="MobiDB-lite"/>
    </source>
</evidence>
<dbReference type="InterPro" id="IPR019826">
    <property type="entry name" value="Carboxylesterase_B_AS"/>
</dbReference>
<evidence type="ECO:0000256" key="2">
    <source>
        <dbReference type="ARBA" id="ARBA00022801"/>
    </source>
</evidence>
<evidence type="ECO:0000256" key="3">
    <source>
        <dbReference type="RuleBase" id="RU361235"/>
    </source>
</evidence>
<dbReference type="PROSITE" id="PS00122">
    <property type="entry name" value="CARBOXYLESTERASE_B_1"/>
    <property type="match status" value="1"/>
</dbReference>
<dbReference type="InterPro" id="IPR050309">
    <property type="entry name" value="Type-B_Carboxylest/Lipase"/>
</dbReference>
<dbReference type="Pfam" id="PF00135">
    <property type="entry name" value="COesterase"/>
    <property type="match status" value="1"/>
</dbReference>
<dbReference type="EC" id="3.1.1.-" evidence="3"/>
<dbReference type="InterPro" id="IPR002018">
    <property type="entry name" value="CarbesteraseB"/>
</dbReference>
<name>A0A507AQG4_9PEZI</name>
<proteinExistence type="inferred from homology"/>
<keyword evidence="3" id="KW-0732">Signal</keyword>
<keyword evidence="2 3" id="KW-0378">Hydrolase</keyword>
<comment type="caution">
    <text evidence="6">The sequence shown here is derived from an EMBL/GenBank/DDBJ whole genome shotgun (WGS) entry which is preliminary data.</text>
</comment>
<dbReference type="STRING" id="1093900.A0A507AQG4"/>
<dbReference type="RefSeq" id="XP_030991734.1">
    <property type="nucleotide sequence ID" value="XM_031135057.1"/>
</dbReference>
<feature type="signal peptide" evidence="3">
    <location>
        <begin position="1"/>
        <end position="25"/>
    </location>
</feature>
<gene>
    <name evidence="6" type="ORF">E0L32_001220</name>
</gene>
<feature type="domain" description="Carboxylesterase type B" evidence="5">
    <location>
        <begin position="29"/>
        <end position="465"/>
    </location>
</feature>
<evidence type="ECO:0000256" key="1">
    <source>
        <dbReference type="ARBA" id="ARBA00005964"/>
    </source>
</evidence>
<dbReference type="Gene3D" id="3.40.50.1820">
    <property type="entry name" value="alpha/beta hydrolase"/>
    <property type="match status" value="1"/>
</dbReference>
<dbReference type="PANTHER" id="PTHR11559">
    <property type="entry name" value="CARBOXYLESTERASE"/>
    <property type="match status" value="1"/>
</dbReference>
<dbReference type="OrthoDB" id="408631at2759"/>
<protein>
    <recommendedName>
        <fullName evidence="3">Carboxylic ester hydrolase</fullName>
        <ecNumber evidence="3">3.1.1.-</ecNumber>
    </recommendedName>
</protein>
<evidence type="ECO:0000313" key="7">
    <source>
        <dbReference type="Proteomes" id="UP000319257"/>
    </source>
</evidence>
<dbReference type="InterPro" id="IPR019819">
    <property type="entry name" value="Carboxylesterase_B_CS"/>
</dbReference>
<dbReference type="SUPFAM" id="SSF53474">
    <property type="entry name" value="alpha/beta-Hydrolases"/>
    <property type="match status" value="1"/>
</dbReference>
<keyword evidence="7" id="KW-1185">Reference proteome</keyword>
<feature type="region of interest" description="Disordered" evidence="4">
    <location>
        <begin position="66"/>
        <end position="98"/>
    </location>
</feature>
<sequence length="512" mass="55925">MVLFKGHWNLVSVTLCIALIRRASSAASAPVIDLGYAKYQGFYNDTFDLQVYKGVRFAAPPKRWQLPEAPEREDDSVIQATEEPPSCPQSPLASPSPDSFNFTAKGQEDCLFLNVFKPANKTKLPVMVWIHGGGYGTGQAKSFDSSWVSRTAGNGFMWVQIQYRLGAFGFASSAEIARFGVPNAGLHDVRFALEWVQKYIHQFGGDPDQVTLAGQSAGGGAAMLMAMANGGTEGTRLFKRVLTSSSYLPTQWKYDDMQPSQSYYSLAARAGCLDASVTQNSSVFECLRSVDSFKLQEASARTSVASKLGQWAFIPVTDGTLIRERPTQQLLHGKVNGESMLTGNNANEARNFVIQDIKTEADFKAMIRLDYPLLSAENISAIMELYKIPETITAESLKFDSNGLAPPYATAVSHLAAGWMQAARNLYAETTFVCTSYWLAAAYADTINPNAAGKKSWRYQYSTPDAIHGADRPPLVTDPDGPGGKARQGLQAGFPEDVWQLHRQGGPECLPE</sequence>
<dbReference type="GO" id="GO:0016787">
    <property type="term" value="F:hydrolase activity"/>
    <property type="evidence" value="ECO:0007669"/>
    <property type="project" value="UniProtKB-KW"/>
</dbReference>
<accession>A0A507AQG4</accession>
<feature type="region of interest" description="Disordered" evidence="4">
    <location>
        <begin position="468"/>
        <end position="512"/>
    </location>
</feature>
<dbReference type="AlphaFoldDB" id="A0A507AQG4"/>
<evidence type="ECO:0000259" key="5">
    <source>
        <dbReference type="Pfam" id="PF00135"/>
    </source>
</evidence>
<feature type="compositionally biased region" description="Polar residues" evidence="4">
    <location>
        <begin position="89"/>
        <end position="98"/>
    </location>
</feature>
<feature type="chain" id="PRO_5021513010" description="Carboxylic ester hydrolase" evidence="3">
    <location>
        <begin position="26"/>
        <end position="512"/>
    </location>
</feature>
<dbReference type="InParanoid" id="A0A507AQG4"/>
<dbReference type="InterPro" id="IPR029058">
    <property type="entry name" value="AB_hydrolase_fold"/>
</dbReference>
<comment type="similarity">
    <text evidence="1 3">Belongs to the type-B carboxylesterase/lipase family.</text>
</comment>